<dbReference type="PANTHER" id="PTHR16184:SF6">
    <property type="entry name" value="ELONGATOR COMPLEX PROTEIN 6"/>
    <property type="match status" value="1"/>
</dbReference>
<name>A0A8K9Y135_ONCMY</name>
<evidence type="ECO:0000256" key="4">
    <source>
        <dbReference type="ARBA" id="ARBA00045027"/>
    </source>
</evidence>
<dbReference type="GO" id="GO:0002098">
    <property type="term" value="P:tRNA wobble uridine modification"/>
    <property type="evidence" value="ECO:0007669"/>
    <property type="project" value="InterPro"/>
</dbReference>
<dbReference type="CDD" id="cd19495">
    <property type="entry name" value="Elp6"/>
    <property type="match status" value="1"/>
</dbReference>
<gene>
    <name evidence="5" type="primary">elp6</name>
</gene>
<comment type="similarity">
    <text evidence="2">Belongs to the ELP6 family.</text>
</comment>
<dbReference type="UniPathway" id="UPA00988"/>
<accession>A0A8K9Y135</accession>
<evidence type="ECO:0000313" key="5">
    <source>
        <dbReference type="Ensembl" id="ENSOMYP00000140141.1"/>
    </source>
</evidence>
<comment type="pathway">
    <text evidence="1">tRNA modification; 5-methoxycarbonylmethyl-2-thiouridine-tRNA biosynthesis.</text>
</comment>
<dbReference type="Gene3D" id="3.40.50.300">
    <property type="entry name" value="P-loop containing nucleotide triphosphate hydrolases"/>
    <property type="match status" value="1"/>
</dbReference>
<proteinExistence type="inferred from homology"/>
<evidence type="ECO:0000256" key="1">
    <source>
        <dbReference type="ARBA" id="ARBA00005043"/>
    </source>
</evidence>
<dbReference type="InterPro" id="IPR018627">
    <property type="entry name" value="ELP6"/>
</dbReference>
<dbReference type="GeneTree" id="ENSGT00390000011734"/>
<reference evidence="5" key="2">
    <citation type="submission" date="2025-08" db="UniProtKB">
        <authorList>
            <consortium name="Ensembl"/>
        </authorList>
    </citation>
    <scope>IDENTIFICATION</scope>
</reference>
<evidence type="ECO:0000313" key="6">
    <source>
        <dbReference type="Proteomes" id="UP000694395"/>
    </source>
</evidence>
<protein>
    <recommendedName>
        <fullName evidence="3">Elongator complex protein 6</fullName>
    </recommendedName>
    <alternativeName>
        <fullName evidence="4">Protein TMEM103</fullName>
    </alternativeName>
</protein>
<dbReference type="Proteomes" id="UP000694395">
    <property type="component" value="Chromosome 3"/>
</dbReference>
<dbReference type="Pfam" id="PF09807">
    <property type="entry name" value="ELP6"/>
    <property type="match status" value="2"/>
</dbReference>
<dbReference type="PANTHER" id="PTHR16184">
    <property type="entry name" value="ELONGATOR COMPLEX PROTEIN 6"/>
    <property type="match status" value="1"/>
</dbReference>
<dbReference type="GO" id="GO:0033588">
    <property type="term" value="C:elongator holoenzyme complex"/>
    <property type="evidence" value="ECO:0007669"/>
    <property type="project" value="InterPro"/>
</dbReference>
<sequence length="317" mass="35021">MFAELNSILNTSPDSFKPGEFILVSDKHTDASFLIHHFLSFYLRAGCKVCFLGLVQSFSHYSAISQRLVSKLFPSPSYTYCASKCVFTVVYDLLLLGGDVLTTFCMGSFIMFHVNQGVSLTQGREKGQLVFLEGLKESLGVLLQGEASKETRTMDFLRDPSSGLRGLYDFVRDNVRGAVGGAEEWGPPVLLVDDLSVVLSLGVSVGAALDFSHYCRATVCSELQGSMVMLVRCEAEEEEESDDEGSERLLRGLIHQCSLTLQVQGLPTGYCRDIHGQVEVCWRGQCDRQQAQKKLFQYKVHDKGASFFARGMSSAVL</sequence>
<organism evidence="5 6">
    <name type="scientific">Oncorhynchus mykiss</name>
    <name type="common">Rainbow trout</name>
    <name type="synonym">Salmo gairdneri</name>
    <dbReference type="NCBI Taxonomy" id="8022"/>
    <lineage>
        <taxon>Eukaryota</taxon>
        <taxon>Metazoa</taxon>
        <taxon>Chordata</taxon>
        <taxon>Craniata</taxon>
        <taxon>Vertebrata</taxon>
        <taxon>Euteleostomi</taxon>
        <taxon>Actinopterygii</taxon>
        <taxon>Neopterygii</taxon>
        <taxon>Teleostei</taxon>
        <taxon>Protacanthopterygii</taxon>
        <taxon>Salmoniformes</taxon>
        <taxon>Salmonidae</taxon>
        <taxon>Salmoninae</taxon>
        <taxon>Oncorhynchus</taxon>
    </lineage>
</organism>
<dbReference type="AlphaFoldDB" id="A0A8K9Y135"/>
<keyword evidence="6" id="KW-1185">Reference proteome</keyword>
<dbReference type="InterPro" id="IPR027417">
    <property type="entry name" value="P-loop_NTPase"/>
</dbReference>
<reference evidence="5" key="1">
    <citation type="submission" date="2020-07" db="EMBL/GenBank/DDBJ databases">
        <title>A long reads based de novo assembly of the rainbow trout Arlee double haploid line genome.</title>
        <authorList>
            <person name="Gao G."/>
            <person name="Palti Y."/>
        </authorList>
    </citation>
    <scope>NUCLEOTIDE SEQUENCE [LARGE SCALE GENOMIC DNA]</scope>
</reference>
<evidence type="ECO:0000256" key="2">
    <source>
        <dbReference type="ARBA" id="ARBA00008837"/>
    </source>
</evidence>
<dbReference type="Ensembl" id="ENSOMYT00000147207.1">
    <property type="protein sequence ID" value="ENSOMYP00000140141.1"/>
    <property type="gene ID" value="ENSOMYG00000008757.2"/>
</dbReference>
<reference evidence="5" key="3">
    <citation type="submission" date="2025-09" db="UniProtKB">
        <authorList>
            <consortium name="Ensembl"/>
        </authorList>
    </citation>
    <scope>IDENTIFICATION</scope>
</reference>
<evidence type="ECO:0000256" key="3">
    <source>
        <dbReference type="ARBA" id="ARBA00020263"/>
    </source>
</evidence>